<evidence type="ECO:0000256" key="2">
    <source>
        <dbReference type="HAMAP-Rule" id="MF_03225"/>
    </source>
</evidence>
<dbReference type="NCBIfam" id="TIGR00044">
    <property type="entry name" value="YggS family pyridoxal phosphate-dependent enzyme"/>
    <property type="match status" value="1"/>
</dbReference>
<proteinExistence type="inferred from homology"/>
<dbReference type="InterPro" id="IPR011078">
    <property type="entry name" value="PyrdxlP_homeostasis"/>
</dbReference>
<evidence type="ECO:0000256" key="4">
    <source>
        <dbReference type="RuleBase" id="RU004514"/>
    </source>
</evidence>
<dbReference type="PROSITE" id="PS01211">
    <property type="entry name" value="UPF0001"/>
    <property type="match status" value="1"/>
</dbReference>
<organism evidence="6">
    <name type="scientific">Ornithodoros turicata</name>
    <dbReference type="NCBI Taxonomy" id="34597"/>
    <lineage>
        <taxon>Eukaryota</taxon>
        <taxon>Metazoa</taxon>
        <taxon>Ecdysozoa</taxon>
        <taxon>Arthropoda</taxon>
        <taxon>Chelicerata</taxon>
        <taxon>Arachnida</taxon>
        <taxon>Acari</taxon>
        <taxon>Parasitiformes</taxon>
        <taxon>Ixodida</taxon>
        <taxon>Ixodoidea</taxon>
        <taxon>Argasidae</taxon>
        <taxon>Ornithodorinae</taxon>
        <taxon>Ornithodoros</taxon>
    </lineage>
</organism>
<comment type="similarity">
    <text evidence="2 4">Belongs to the pyridoxal phosphate-binding protein YggS/PROSC family.</text>
</comment>
<dbReference type="SUPFAM" id="SSF51419">
    <property type="entry name" value="PLP-binding barrel"/>
    <property type="match status" value="1"/>
</dbReference>
<dbReference type="EMBL" id="GGLE01005161">
    <property type="protein sequence ID" value="MBY09287.1"/>
    <property type="molecule type" value="Transcribed_RNA"/>
</dbReference>
<dbReference type="Gene3D" id="3.20.20.10">
    <property type="entry name" value="Alanine racemase"/>
    <property type="match status" value="1"/>
</dbReference>
<dbReference type="CDD" id="cd06822">
    <property type="entry name" value="PLPDE_III_YBL036c_euk"/>
    <property type="match status" value="1"/>
</dbReference>
<dbReference type="InterPro" id="IPR001608">
    <property type="entry name" value="Ala_racemase_N"/>
</dbReference>
<dbReference type="FunFam" id="3.20.20.10:FF:000007">
    <property type="entry name" value="Pyridoxal phosphate homeostasis protein"/>
    <property type="match status" value="1"/>
</dbReference>
<comment type="cofactor">
    <cofactor evidence="3">
        <name>pyridoxal 5'-phosphate</name>
        <dbReference type="ChEBI" id="CHEBI:597326"/>
    </cofactor>
</comment>
<evidence type="ECO:0000313" key="6">
    <source>
        <dbReference type="EMBL" id="MBY09287.1"/>
    </source>
</evidence>
<dbReference type="GO" id="GO:0030170">
    <property type="term" value="F:pyridoxal phosphate binding"/>
    <property type="evidence" value="ECO:0007669"/>
    <property type="project" value="UniProtKB-UniRule"/>
</dbReference>
<comment type="function">
    <text evidence="2">Pyridoxal 5'-phosphate (PLP)-binding protein, which may be involved in intracellular homeostatic regulation of pyridoxal 5'-phosphate (PLP), the active form of vitamin B6.</text>
</comment>
<reference evidence="6" key="1">
    <citation type="submission" date="2018-03" db="EMBL/GenBank/DDBJ databases">
        <title>The relapsing fever spirochete Borrelia turicatae persists in the highly oxidative environment of its soft-bodied tick vector.</title>
        <authorList>
            <person name="Bourret T.J."/>
            <person name="Boyle W.K."/>
            <person name="Valenzuela J.G."/>
            <person name="Oliveira F."/>
            <person name="Lopez J.E."/>
        </authorList>
    </citation>
    <scope>NUCLEOTIDE SEQUENCE</scope>
    <source>
        <strain evidence="6">Kansas strain/isolate</strain>
        <tissue evidence="6">Salivary glands</tissue>
    </source>
</reference>
<keyword evidence="1 2" id="KW-0663">Pyridoxal phosphate</keyword>
<dbReference type="PANTHER" id="PTHR10146:SF14">
    <property type="entry name" value="PYRIDOXAL PHOSPHATE HOMEOSTASIS PROTEIN"/>
    <property type="match status" value="1"/>
</dbReference>
<dbReference type="InterPro" id="IPR029066">
    <property type="entry name" value="PLP-binding_barrel"/>
</dbReference>
<dbReference type="AlphaFoldDB" id="A0A2R5LIY6"/>
<dbReference type="HAMAP" id="MF_02087">
    <property type="entry name" value="PLP_homeostasis"/>
    <property type="match status" value="1"/>
</dbReference>
<evidence type="ECO:0000256" key="1">
    <source>
        <dbReference type="ARBA" id="ARBA00022898"/>
    </source>
</evidence>
<feature type="modified residue" description="N6-(pyridoxal phosphate)lysine" evidence="2 3">
    <location>
        <position position="40"/>
    </location>
</feature>
<name>A0A2R5LIY6_9ACAR</name>
<protein>
    <recommendedName>
        <fullName evidence="2">Pyridoxal phosphate homeostasis protein</fullName>
        <shortName evidence="2">PLP homeostasis protein</shortName>
    </recommendedName>
</protein>
<feature type="domain" description="Alanine racemase N-terminal" evidence="5">
    <location>
        <begin position="29"/>
        <end position="243"/>
    </location>
</feature>
<evidence type="ECO:0000259" key="5">
    <source>
        <dbReference type="Pfam" id="PF01168"/>
    </source>
</evidence>
<accession>A0A2R5LIY6</accession>
<sequence>MSRIMAEIDIAKALQTVRSKISAASKPQQRLQPRLVAVSKTKPKELIIAAYREGQRHFGENYIQELIEKSNNQEILRECPDIKWHFIGRVQSNKVPKLVSVPNLYVVETLDSEKLAAALNRGWSQRNNPTPLNVMIQVNTSGEVQKGGVEPSETASLAQYVVKECASLKFFGIMTIGMASYDPSTGPNPDFVNLVKCRDAMCEKLGLDRGDIELSMGMSADYVHAIELGSTNVRVGSTIFGQRDYTAKK</sequence>
<dbReference type="PIRSF" id="PIRSF004848">
    <property type="entry name" value="YBL036c_PLPDEIII"/>
    <property type="match status" value="1"/>
</dbReference>
<dbReference type="Pfam" id="PF01168">
    <property type="entry name" value="Ala_racemase_N"/>
    <property type="match status" value="1"/>
</dbReference>
<evidence type="ECO:0000256" key="3">
    <source>
        <dbReference type="PIRSR" id="PIRSR004848-1"/>
    </source>
</evidence>
<dbReference type="PANTHER" id="PTHR10146">
    <property type="entry name" value="PROLINE SYNTHETASE CO-TRANSCRIBED BACTERIAL HOMOLOG PROTEIN"/>
    <property type="match status" value="1"/>
</dbReference>